<gene>
    <name evidence="1" type="ORF">FIBSPDRAFT_698531</name>
</gene>
<reference evidence="1 2" key="1">
    <citation type="journal article" date="2016" name="Mol. Biol. Evol.">
        <title>Comparative Genomics of Early-Diverging Mushroom-Forming Fungi Provides Insights into the Origins of Lignocellulose Decay Capabilities.</title>
        <authorList>
            <person name="Nagy L.G."/>
            <person name="Riley R."/>
            <person name="Tritt A."/>
            <person name="Adam C."/>
            <person name="Daum C."/>
            <person name="Floudas D."/>
            <person name="Sun H."/>
            <person name="Yadav J.S."/>
            <person name="Pangilinan J."/>
            <person name="Larsson K.H."/>
            <person name="Matsuura K."/>
            <person name="Barry K."/>
            <person name="Labutti K."/>
            <person name="Kuo R."/>
            <person name="Ohm R.A."/>
            <person name="Bhattacharya S.S."/>
            <person name="Shirouzu T."/>
            <person name="Yoshinaga Y."/>
            <person name="Martin F.M."/>
            <person name="Grigoriev I.V."/>
            <person name="Hibbett D.S."/>
        </authorList>
    </citation>
    <scope>NUCLEOTIDE SEQUENCE [LARGE SCALE GENOMIC DNA]</scope>
    <source>
        <strain evidence="1 2">CBS 109695</strain>
    </source>
</reference>
<feature type="non-terminal residue" evidence="1">
    <location>
        <position position="1"/>
    </location>
</feature>
<evidence type="ECO:0000313" key="2">
    <source>
        <dbReference type="Proteomes" id="UP000076532"/>
    </source>
</evidence>
<name>A0A166DFQ9_9AGAM</name>
<accession>A0A166DFQ9</accession>
<dbReference type="STRING" id="436010.A0A166DFQ9"/>
<protein>
    <submittedName>
        <fullName evidence="1">Uncharacterized protein</fullName>
    </submittedName>
</protein>
<proteinExistence type="predicted"/>
<dbReference type="EMBL" id="KV417614">
    <property type="protein sequence ID" value="KZP14656.1"/>
    <property type="molecule type" value="Genomic_DNA"/>
</dbReference>
<sequence length="96" mass="11211">WEASNPPPNIQVSVDPQLVKEFLEGYQRDEAFKSKWKEAPTRERMHDPGLRFYKDNEELLFFRDADYQPRLCVPKNVRNLVLEEAHNQPFGGAHAG</sequence>
<dbReference type="AlphaFoldDB" id="A0A166DFQ9"/>
<dbReference type="OrthoDB" id="3245961at2759"/>
<keyword evidence="2" id="KW-1185">Reference proteome</keyword>
<evidence type="ECO:0000313" key="1">
    <source>
        <dbReference type="EMBL" id="KZP14656.1"/>
    </source>
</evidence>
<dbReference type="Proteomes" id="UP000076532">
    <property type="component" value="Unassembled WGS sequence"/>
</dbReference>
<feature type="non-terminal residue" evidence="1">
    <location>
        <position position="96"/>
    </location>
</feature>
<organism evidence="1 2">
    <name type="scientific">Athelia psychrophila</name>
    <dbReference type="NCBI Taxonomy" id="1759441"/>
    <lineage>
        <taxon>Eukaryota</taxon>
        <taxon>Fungi</taxon>
        <taxon>Dikarya</taxon>
        <taxon>Basidiomycota</taxon>
        <taxon>Agaricomycotina</taxon>
        <taxon>Agaricomycetes</taxon>
        <taxon>Agaricomycetidae</taxon>
        <taxon>Atheliales</taxon>
        <taxon>Atheliaceae</taxon>
        <taxon>Athelia</taxon>
    </lineage>
</organism>